<dbReference type="EMBL" id="MBFU01000038">
    <property type="protein sequence ID" value="PWA03002.1"/>
    <property type="molecule type" value="Genomic_DNA"/>
</dbReference>
<name>A0A2U1JD17_SMIAN</name>
<dbReference type="Proteomes" id="UP000245591">
    <property type="component" value="Unassembled WGS sequence"/>
</dbReference>
<dbReference type="AlphaFoldDB" id="A0A2U1JD17"/>
<protein>
    <submittedName>
        <fullName evidence="1">Uncharacterized protein</fullName>
    </submittedName>
</protein>
<comment type="caution">
    <text evidence="1">The sequence shown here is derived from an EMBL/GenBank/DDBJ whole genome shotgun (WGS) entry which is preliminary data.</text>
</comment>
<accession>A0A2U1JD17</accession>
<keyword evidence="2" id="KW-1185">Reference proteome</keyword>
<sequence>MIPPLVPSICRLSSVAQCKTSAFLAHNLFQTKNIFTTRSKKSVPLIQRMYQTMSQPTKMDCPQQTQNILHFKNQIPGGNINYNQLLETISNKNLFQIQKILNLKEFQLKNFDSMNLKQMREIRKNLKRLYKKIQLKKQVSQFEDKQSFEKELAIVLGNLVSQIQSVLECGEKMGYRIGSTEVCDMIWIYYKRSEYASAIAIWYLATKSIVDTDPNITLILQLVENFVAREKFAGIRIDSLNALGTKAHEYAIASASKLADPQLLHAIYCIASKLEEKNTSMKTWPTTQAITYMMQPTTTKFGGRVFAADNFDPNFILCVATDISLLDISNTKRNECYQHLFYSLLKSLGNSNLVQHLYMIGVFVGTKSIYKSPSKSTSKGIELLISTNLHFFTNVQLDGYAVLIIIRELCKNSRIEDAKQIIELCKSKNEKRMQEIANIYLVAISNRRNLQVLHEGIKYIQSKNIQPSKEITTTIINGLLKTKNSIGIKLALQKYQNLLVNHDFDIILADIMIRRIFELQIFSDLDKQQFIDKILQSFGNENTRLKYTMMAIYNNSNVFNKQSSDIYEHEISTALSKQNGIGNHELQTLTKILVDRGLVTQALQLFVSNLDNENVFKSTAHMIISEFTRLYCMNKDLIILIQNPMIKNQKNEFEELLFLMYSQFPKRILPTCYLAIFQNFVNSVPDKFNSEMLVSFYFYLKQHYFEFNNSTIPINKRCRLLIIKKLLDLEHQELANTVSLDLNKL</sequence>
<proteinExistence type="predicted"/>
<organism evidence="1 2">
    <name type="scientific">Smittium angustum</name>
    <dbReference type="NCBI Taxonomy" id="133377"/>
    <lineage>
        <taxon>Eukaryota</taxon>
        <taxon>Fungi</taxon>
        <taxon>Fungi incertae sedis</taxon>
        <taxon>Zoopagomycota</taxon>
        <taxon>Kickxellomycotina</taxon>
        <taxon>Harpellomycetes</taxon>
        <taxon>Harpellales</taxon>
        <taxon>Legeriomycetaceae</taxon>
        <taxon>Smittium</taxon>
    </lineage>
</organism>
<evidence type="ECO:0000313" key="2">
    <source>
        <dbReference type="Proteomes" id="UP000245591"/>
    </source>
</evidence>
<evidence type="ECO:0000313" key="1">
    <source>
        <dbReference type="EMBL" id="PWA03002.1"/>
    </source>
</evidence>
<gene>
    <name evidence="1" type="ORF">BB558_000841</name>
</gene>
<reference evidence="1 2" key="1">
    <citation type="journal article" date="2018" name="MBio">
        <title>Comparative Genomics Reveals the Core Gene Toolbox for the Fungus-Insect Symbiosis.</title>
        <authorList>
            <person name="Wang Y."/>
            <person name="Stata M."/>
            <person name="Wang W."/>
            <person name="Stajich J.E."/>
            <person name="White M.M."/>
            <person name="Moncalvo J.M."/>
        </authorList>
    </citation>
    <scope>NUCLEOTIDE SEQUENCE [LARGE SCALE GENOMIC DNA]</scope>
    <source>
        <strain evidence="1 2">AUS-126-30</strain>
    </source>
</reference>